<dbReference type="EMBL" id="JAPNNL010000023">
    <property type="protein sequence ID" value="MDA0633523.1"/>
    <property type="molecule type" value="Genomic_DNA"/>
</dbReference>
<dbReference type="Pfam" id="PF04149">
    <property type="entry name" value="DUF397"/>
    <property type="match status" value="1"/>
</dbReference>
<protein>
    <submittedName>
        <fullName evidence="2">DUF397 domain-containing protein</fullName>
    </submittedName>
</protein>
<organism evidence="2 3">
    <name type="scientific">Nonomuraea corallina</name>
    <dbReference type="NCBI Taxonomy" id="2989783"/>
    <lineage>
        <taxon>Bacteria</taxon>
        <taxon>Bacillati</taxon>
        <taxon>Actinomycetota</taxon>
        <taxon>Actinomycetes</taxon>
        <taxon>Streptosporangiales</taxon>
        <taxon>Streptosporangiaceae</taxon>
        <taxon>Nonomuraea</taxon>
    </lineage>
</organism>
<reference evidence="2" key="1">
    <citation type="submission" date="2022-11" db="EMBL/GenBank/DDBJ databases">
        <title>Nonomuraea corallina sp. nov., a new species of the genus Nonomuraea isolated from sea side sediment in Thai sea.</title>
        <authorList>
            <person name="Ngamcharungchit C."/>
            <person name="Matsumoto A."/>
            <person name="Suriyachadkun C."/>
            <person name="Panbangred W."/>
            <person name="Inahashi Y."/>
            <person name="Intra B."/>
        </authorList>
    </citation>
    <scope>NUCLEOTIDE SEQUENCE</scope>
    <source>
        <strain evidence="2">MCN248</strain>
    </source>
</reference>
<feature type="domain" description="DUF397" evidence="1">
    <location>
        <begin position="22"/>
        <end position="67"/>
    </location>
</feature>
<sequence length="71" mass="7571">MIHRGGMPHAGLTGSEIWKRACGTDKNCVEVAGLADGRVAIRDSKDLTAPPLVLEPESYGLFLAAIKRGDH</sequence>
<accession>A0ABT4S8H4</accession>
<dbReference type="InterPro" id="IPR007278">
    <property type="entry name" value="DUF397"/>
</dbReference>
<proteinExistence type="predicted"/>
<evidence type="ECO:0000259" key="1">
    <source>
        <dbReference type="Pfam" id="PF04149"/>
    </source>
</evidence>
<evidence type="ECO:0000313" key="2">
    <source>
        <dbReference type="EMBL" id="MDA0633523.1"/>
    </source>
</evidence>
<keyword evidence="3" id="KW-1185">Reference proteome</keyword>
<dbReference type="RefSeq" id="WP_270154335.1">
    <property type="nucleotide sequence ID" value="NZ_JAPNNL010000023.1"/>
</dbReference>
<gene>
    <name evidence="2" type="ORF">OUY22_08845</name>
</gene>
<comment type="caution">
    <text evidence="2">The sequence shown here is derived from an EMBL/GenBank/DDBJ whole genome shotgun (WGS) entry which is preliminary data.</text>
</comment>
<name>A0ABT4S8H4_9ACTN</name>
<evidence type="ECO:0000313" key="3">
    <source>
        <dbReference type="Proteomes" id="UP001144036"/>
    </source>
</evidence>
<dbReference type="Proteomes" id="UP001144036">
    <property type="component" value="Unassembled WGS sequence"/>
</dbReference>